<dbReference type="SUPFAM" id="SSF103473">
    <property type="entry name" value="MFS general substrate transporter"/>
    <property type="match status" value="2"/>
</dbReference>
<feature type="transmembrane region" description="Helical" evidence="9">
    <location>
        <begin position="12"/>
        <end position="36"/>
    </location>
</feature>
<feature type="transmembrane region" description="Helical" evidence="9">
    <location>
        <begin position="280"/>
        <end position="300"/>
    </location>
</feature>
<feature type="region of interest" description="Disordered" evidence="8">
    <location>
        <begin position="1514"/>
        <end position="1590"/>
    </location>
</feature>
<proteinExistence type="inferred from homology"/>
<evidence type="ECO:0000256" key="6">
    <source>
        <dbReference type="ARBA" id="ARBA00023006"/>
    </source>
</evidence>
<evidence type="ECO:0000256" key="8">
    <source>
        <dbReference type="SAM" id="MobiDB-lite"/>
    </source>
</evidence>
<evidence type="ECO:0000313" key="11">
    <source>
        <dbReference type="EMBL" id="KAF7760785.1"/>
    </source>
</evidence>
<feature type="region of interest" description="Disordered" evidence="8">
    <location>
        <begin position="1754"/>
        <end position="1815"/>
    </location>
</feature>
<evidence type="ECO:0000313" key="12">
    <source>
        <dbReference type="Proteomes" id="UP000629468"/>
    </source>
</evidence>
<feature type="transmembrane region" description="Helical" evidence="9">
    <location>
        <begin position="355"/>
        <end position="376"/>
    </location>
</feature>
<evidence type="ECO:0000256" key="9">
    <source>
        <dbReference type="SAM" id="Phobius"/>
    </source>
</evidence>
<dbReference type="GO" id="GO:0032974">
    <property type="term" value="P:amino acid transmembrane export from vacuole"/>
    <property type="evidence" value="ECO:0007669"/>
    <property type="project" value="TreeGrafter"/>
</dbReference>
<feature type="domain" description="Meiotically up-regulated protein Msb1/Mug8" evidence="10">
    <location>
        <begin position="623"/>
        <end position="824"/>
    </location>
</feature>
<accession>A0A8H7C2H9</accession>
<feature type="compositionally biased region" description="Low complexity" evidence="8">
    <location>
        <begin position="1758"/>
        <end position="1794"/>
    </location>
</feature>
<dbReference type="Proteomes" id="UP000629468">
    <property type="component" value="Unassembled WGS sequence"/>
</dbReference>
<feature type="transmembrane region" description="Helical" evidence="9">
    <location>
        <begin position="417"/>
        <end position="440"/>
    </location>
</feature>
<feature type="compositionally biased region" description="Low complexity" evidence="8">
    <location>
        <begin position="1698"/>
        <end position="1711"/>
    </location>
</feature>
<dbReference type="PANTHER" id="PTHR23519">
    <property type="entry name" value="AUTOPHAGY-RELATED PROTEIN 22"/>
    <property type="match status" value="1"/>
</dbReference>
<dbReference type="InterPro" id="IPR012965">
    <property type="entry name" value="Msb1/Mug8_dom"/>
</dbReference>
<feature type="region of interest" description="Disordered" evidence="8">
    <location>
        <begin position="946"/>
        <end position="994"/>
    </location>
</feature>
<keyword evidence="4 9" id="KW-0812">Transmembrane</keyword>
<dbReference type="Pfam" id="PF08101">
    <property type="entry name" value="Msb1-Mug8_dom"/>
    <property type="match status" value="1"/>
</dbReference>
<dbReference type="InterPro" id="IPR050495">
    <property type="entry name" value="ATG22/LtaA_families"/>
</dbReference>
<protein>
    <recommendedName>
        <fullName evidence="10">Meiotically up-regulated protein Msb1/Mug8 domain-containing protein</fullName>
    </recommendedName>
</protein>
<feature type="compositionally biased region" description="Acidic residues" evidence="8">
    <location>
        <begin position="1618"/>
        <end position="1628"/>
    </location>
</feature>
<evidence type="ECO:0000256" key="7">
    <source>
        <dbReference type="ARBA" id="ARBA00023136"/>
    </source>
</evidence>
<feature type="compositionally biased region" description="Gly residues" evidence="8">
    <location>
        <begin position="527"/>
        <end position="536"/>
    </location>
</feature>
<feature type="region of interest" description="Disordered" evidence="8">
    <location>
        <begin position="1606"/>
        <end position="1653"/>
    </location>
</feature>
<evidence type="ECO:0000256" key="1">
    <source>
        <dbReference type="ARBA" id="ARBA00004128"/>
    </source>
</evidence>
<dbReference type="GO" id="GO:0006914">
    <property type="term" value="P:autophagy"/>
    <property type="evidence" value="ECO:0007669"/>
    <property type="project" value="UniProtKB-KW"/>
</dbReference>
<feature type="compositionally biased region" description="Acidic residues" evidence="8">
    <location>
        <begin position="1531"/>
        <end position="1557"/>
    </location>
</feature>
<evidence type="ECO:0000256" key="4">
    <source>
        <dbReference type="ARBA" id="ARBA00022692"/>
    </source>
</evidence>
<organism evidence="11 12">
    <name type="scientific">Agaricus bisporus var. burnettii</name>
    <dbReference type="NCBI Taxonomy" id="192524"/>
    <lineage>
        <taxon>Eukaryota</taxon>
        <taxon>Fungi</taxon>
        <taxon>Dikarya</taxon>
        <taxon>Basidiomycota</taxon>
        <taxon>Agaricomycotina</taxon>
        <taxon>Agaricomycetes</taxon>
        <taxon>Agaricomycetidae</taxon>
        <taxon>Agaricales</taxon>
        <taxon>Agaricineae</taxon>
        <taxon>Agaricaceae</taxon>
        <taxon>Agaricus</taxon>
    </lineage>
</organism>
<feature type="transmembrane region" description="Helical" evidence="9">
    <location>
        <begin position="152"/>
        <end position="173"/>
    </location>
</feature>
<evidence type="ECO:0000259" key="10">
    <source>
        <dbReference type="Pfam" id="PF08101"/>
    </source>
</evidence>
<feature type="region of interest" description="Disordered" evidence="8">
    <location>
        <begin position="1683"/>
        <end position="1741"/>
    </location>
</feature>
<feature type="region of interest" description="Disordered" evidence="8">
    <location>
        <begin position="1381"/>
        <end position="1407"/>
    </location>
</feature>
<evidence type="ECO:0000256" key="5">
    <source>
        <dbReference type="ARBA" id="ARBA00022989"/>
    </source>
</evidence>
<feature type="compositionally biased region" description="Low complexity" evidence="8">
    <location>
        <begin position="955"/>
        <end position="970"/>
    </location>
</feature>
<name>A0A8H7C2H9_AGABI</name>
<feature type="region of interest" description="Disordered" evidence="8">
    <location>
        <begin position="1267"/>
        <end position="1345"/>
    </location>
</feature>
<dbReference type="EMBL" id="JABXXO010000014">
    <property type="protein sequence ID" value="KAF7760785.1"/>
    <property type="molecule type" value="Genomic_DNA"/>
</dbReference>
<evidence type="ECO:0000256" key="2">
    <source>
        <dbReference type="ARBA" id="ARBA00006978"/>
    </source>
</evidence>
<feature type="transmembrane region" description="Helical" evidence="9">
    <location>
        <begin position="128"/>
        <end position="146"/>
    </location>
</feature>
<dbReference type="InterPro" id="IPR024671">
    <property type="entry name" value="Atg22-like"/>
</dbReference>
<feature type="compositionally biased region" description="Polar residues" evidence="8">
    <location>
        <begin position="555"/>
        <end position="564"/>
    </location>
</feature>
<evidence type="ECO:0000256" key="3">
    <source>
        <dbReference type="ARBA" id="ARBA00022448"/>
    </source>
</evidence>
<keyword evidence="3" id="KW-0813">Transport</keyword>
<feature type="compositionally biased region" description="Pro residues" evidence="8">
    <location>
        <begin position="1277"/>
        <end position="1286"/>
    </location>
</feature>
<feature type="compositionally biased region" description="Gly residues" evidence="8">
    <location>
        <begin position="1686"/>
        <end position="1697"/>
    </location>
</feature>
<feature type="transmembrane region" description="Helical" evidence="9">
    <location>
        <begin position="98"/>
        <end position="116"/>
    </location>
</feature>
<comment type="similarity">
    <text evidence="2">Belongs to the ATG22 family.</text>
</comment>
<comment type="caution">
    <text evidence="11">The sequence shown here is derived from an EMBL/GenBank/DDBJ whole genome shotgun (WGS) entry which is preliminary data.</text>
</comment>
<feature type="compositionally biased region" description="Polar residues" evidence="8">
    <location>
        <begin position="1333"/>
        <end position="1345"/>
    </location>
</feature>
<feature type="transmembrane region" description="Helical" evidence="9">
    <location>
        <begin position="382"/>
        <end position="405"/>
    </location>
</feature>
<dbReference type="Gene3D" id="1.20.1250.20">
    <property type="entry name" value="MFS general substrate transporter like domains"/>
    <property type="match status" value="1"/>
</dbReference>
<reference evidence="11 12" key="1">
    <citation type="journal article" name="Sci. Rep.">
        <title>Telomere-to-telomere assembled and centromere annotated genomes of the two main subspecies of the button mushroom Agaricus bisporus reveal especially polymorphic chromosome ends.</title>
        <authorList>
            <person name="Sonnenberg A.S.M."/>
            <person name="Sedaghat-Telgerd N."/>
            <person name="Lavrijssen B."/>
            <person name="Ohm R.A."/>
            <person name="Hendrickx P.M."/>
            <person name="Scholtmeijer K."/>
            <person name="Baars J.J.P."/>
            <person name="van Peer A."/>
        </authorList>
    </citation>
    <scope>NUCLEOTIDE SEQUENCE [LARGE SCALE GENOMIC DNA]</scope>
    <source>
        <strain evidence="11 12">H119_p4</strain>
    </source>
</reference>
<dbReference type="PANTHER" id="PTHR23519:SF1">
    <property type="entry name" value="AUTOPHAGY-RELATED PROTEIN 22"/>
    <property type="match status" value="1"/>
</dbReference>
<dbReference type="Pfam" id="PF11700">
    <property type="entry name" value="ATG22"/>
    <property type="match status" value="1"/>
</dbReference>
<sequence>MWSISSPYKKKLYGWLSYAFASEVFVVVSLTLFLPICLEQFARDNGFVAPDRSRPCSAMKPISLPTNGTVTAMMREGDAERCEVKILWAWIDTASFSLYVYSISVFVQAITVISMGGIADHPPHRKRLLLFFAALGSISAMLFLILPSTSSLWLLCACFALVANVSFGASVVAMNSYLPSLAKEAPEVEQKKVEVLRGEEIEPDDDNRLQSEDNIEEPLIARRSTTTSTGKKEYDALLSRATSRISSLGIAMGYAAGILLLILALVPVSQLGGSTFSLRLAIGLSGIWWGVFTIPAAVWLPGAGGVKDREEGWSEVGEEREDWRFWREIGKAWVRLGNMLRWREIVKLRNTFKYLVAWFLLSDGFTTITSTAVLFAKTSLHMPASSLILIGVLAPTSGILGSLIWPRIQRKFSLSNLSILIILVCLASLIPLYGCLGFLVQKSSSIHFGGLTTPGEMFGLAIVFGSVYGAFQGEVVWVIFDYGQEQFVCGALGGGVDWGFDGEYSVCVLVSGGDDLGCGAGAGGSGCGEGEEGCGGQPAQPDSLDEFGRVPSRSAPRNLTSPTPSKKDKRRAKDAPPPDFDQPPPLPDGSFLPLNLDPIARSDPDHADYGYLAYERHVVLGLEQLEILVSVVVQELENRGGITTPFIFSTTALDISASAIKRLIRSFLDMCAAQGTATFRAADHAWREEAKFAGPHELGMCLRWGLARVVRVFGGQDVRGLIAWDHYVTFRDSEAARGYPPAHFETMLAELDPTLQYIIVRVLSLLTRLTANGTSSGHSPPTLSPLFGPLLFGLGPATLAFHHTYVHYLRSANATEHILLAFIRWQDTPRLAAMYPSGSAASLGVPIRLREWIKGYPAMLTFPNEQKNAKPHPRKGAKTIVLSTVRRNVRSYSPDLVKTAATWASRAKTHNGIINGLATSKEWERIAPPTLRLPPRYSETFKKRMSLPSNFHPETSPGMSYSNSSTSTTSAQAPSLKLGVSQTSSASDHLGLEKGESDARFRSLTDLKWGEFETMGFSGLGDEKKLQFDLTESAREARTAKRQTMSWNDFSTAGFSRNDAPLNTTLQFSSPITLSLSNWPARDAELTKKIIKKEKQLPPFGWDTEPVMGGEEIIEEAFVDVFCDLVYGGGWMDLERSETLDRDVNWALVEFKSLPANRSAASGSSDPRTAAALILFEEFVPFEYRQQLSVKPSTRRRIPFFSPSKKQWKQAATLNGRPYVVGHVPRSPSYREMEFEGLLRGGGGTKVISLGSKASTRVISTISNATTAADVQRSRSPVPPVPPLPKQPSSSLQAPGTTTDGTLKTTLTPPIVTVIKPSQSFPRAPKSEETHSDSTASPSVKKSTSRFRITNVISSPTKRLSSAIPPAEYSAVDFETRLASYSDSEGRNSGGADGDGDKKKQKRRESKDDAWVDILVNSQQRRIVGQDVERGVSYGSNGLKVGGGDPDIASLEVAQVLAAVRRDRQRSPSLGSNSTGGGGGGNEAEDFVPHDASSFGVDMDAHVQGFVIDEIQRIPRRGSGASTSEGHGLVYEDDEDGDDEDDGGEEEYTADDDDEEIGYSQSQLRRPQPPVEASELPVTPARPSAAALRQQRRMGYFDLHPERKQLYGLGAGGHDGDGDGDGGEEEEEGKAKGKATSHGQQDLTPSPDVPSFDLGREQRAVEMERTGLVRADSVTLPSLVGAKSVSGGGGGGGGGGLSATTTTPTKTLGKVNENGGVTHPVGPRAPAPAGGLTGSGSAGSGTKTAALIEMYRERERQATANGGNNAPTAPTNVTSTIVTPSATLSPSTSTLVTPVTPPRPPRSSSLPGATNLNTTSVAVDVPTGVEDQVFMEMPKPVETGRVSPARYVHGAPLHNVLEEPEEED</sequence>
<feature type="compositionally biased region" description="Low complexity" evidence="8">
    <location>
        <begin position="1287"/>
        <end position="1308"/>
    </location>
</feature>
<keyword evidence="6" id="KW-0072">Autophagy</keyword>
<dbReference type="GO" id="GO:0005774">
    <property type="term" value="C:vacuolar membrane"/>
    <property type="evidence" value="ECO:0007669"/>
    <property type="project" value="UniProtKB-SubCell"/>
</dbReference>
<feature type="compositionally biased region" description="Pro residues" evidence="8">
    <location>
        <begin position="577"/>
        <end position="587"/>
    </location>
</feature>
<feature type="transmembrane region" description="Helical" evidence="9">
    <location>
        <begin position="248"/>
        <end position="268"/>
    </location>
</feature>
<gene>
    <name evidence="11" type="ORF">Agabi119p4_10194</name>
</gene>
<keyword evidence="5 9" id="KW-1133">Transmembrane helix</keyword>
<dbReference type="InterPro" id="IPR036259">
    <property type="entry name" value="MFS_trans_sf"/>
</dbReference>
<comment type="subcellular location">
    <subcellularLocation>
        <location evidence="1">Vacuole membrane</location>
        <topology evidence="1">Multi-pass membrane protein</topology>
    </subcellularLocation>
</comment>
<feature type="region of interest" description="Disordered" evidence="8">
    <location>
        <begin position="527"/>
        <end position="597"/>
    </location>
</feature>
<feature type="region of interest" description="Disordered" evidence="8">
    <location>
        <begin position="1460"/>
        <end position="1495"/>
    </location>
</feature>
<keyword evidence="7 9" id="KW-0472">Membrane</keyword>